<protein>
    <submittedName>
        <fullName evidence="1">Uncharacterized protein</fullName>
    </submittedName>
</protein>
<proteinExistence type="predicted"/>
<dbReference type="Proteomes" id="UP000091857">
    <property type="component" value="Chromosome 12"/>
</dbReference>
<name>A0ACB7GQ88_MANES</name>
<dbReference type="EMBL" id="CM004398">
    <property type="protein sequence ID" value="KAG8642542.1"/>
    <property type="molecule type" value="Genomic_DNA"/>
</dbReference>
<evidence type="ECO:0000313" key="1">
    <source>
        <dbReference type="EMBL" id="KAG8642542.1"/>
    </source>
</evidence>
<organism evidence="1 2">
    <name type="scientific">Manihot esculenta</name>
    <name type="common">Cassava</name>
    <name type="synonym">Jatropha manihot</name>
    <dbReference type="NCBI Taxonomy" id="3983"/>
    <lineage>
        <taxon>Eukaryota</taxon>
        <taxon>Viridiplantae</taxon>
        <taxon>Streptophyta</taxon>
        <taxon>Embryophyta</taxon>
        <taxon>Tracheophyta</taxon>
        <taxon>Spermatophyta</taxon>
        <taxon>Magnoliopsida</taxon>
        <taxon>eudicotyledons</taxon>
        <taxon>Gunneridae</taxon>
        <taxon>Pentapetalae</taxon>
        <taxon>rosids</taxon>
        <taxon>fabids</taxon>
        <taxon>Malpighiales</taxon>
        <taxon>Euphorbiaceae</taxon>
        <taxon>Crotonoideae</taxon>
        <taxon>Manihoteae</taxon>
        <taxon>Manihot</taxon>
    </lineage>
</organism>
<gene>
    <name evidence="1" type="ORF">MANES_12G096634v8</name>
</gene>
<sequence>MVCEGSISVLKDPWKLMALQFVFLSVNVFPFSCLLLLGLIFFYDSLCHRWRFSRSFFYRLLTVRVGLFFLFFRVLYSGLVGFGLWALLLFPAFVQTLTF</sequence>
<evidence type="ECO:0000313" key="2">
    <source>
        <dbReference type="Proteomes" id="UP000091857"/>
    </source>
</evidence>
<accession>A0ACB7GQ88</accession>
<comment type="caution">
    <text evidence="1">The sequence shown here is derived from an EMBL/GenBank/DDBJ whole genome shotgun (WGS) entry which is preliminary data.</text>
</comment>
<reference evidence="2" key="1">
    <citation type="journal article" date="2016" name="Nat. Biotechnol.">
        <title>Sequencing wild and cultivated cassava and related species reveals extensive interspecific hybridization and genetic diversity.</title>
        <authorList>
            <person name="Bredeson J.V."/>
            <person name="Lyons J.B."/>
            <person name="Prochnik S.E."/>
            <person name="Wu G.A."/>
            <person name="Ha C.M."/>
            <person name="Edsinger-Gonzales E."/>
            <person name="Grimwood J."/>
            <person name="Schmutz J."/>
            <person name="Rabbi I.Y."/>
            <person name="Egesi C."/>
            <person name="Nauluvula P."/>
            <person name="Lebot V."/>
            <person name="Ndunguru J."/>
            <person name="Mkamilo G."/>
            <person name="Bart R.S."/>
            <person name="Setter T.L."/>
            <person name="Gleadow R.M."/>
            <person name="Kulakow P."/>
            <person name="Ferguson M.E."/>
            <person name="Rounsley S."/>
            <person name="Rokhsar D.S."/>
        </authorList>
    </citation>
    <scope>NUCLEOTIDE SEQUENCE [LARGE SCALE GENOMIC DNA]</scope>
    <source>
        <strain evidence="2">cv. AM560-2</strain>
    </source>
</reference>
<keyword evidence="2" id="KW-1185">Reference proteome</keyword>